<dbReference type="Pfam" id="PF11951">
    <property type="entry name" value="Fungal_trans_2"/>
    <property type="match status" value="1"/>
</dbReference>
<organism evidence="2 3">
    <name type="scientific">Hyaloscypha variabilis (strain UAMH 11265 / GT02V1 / F)</name>
    <name type="common">Meliniomyces variabilis</name>
    <dbReference type="NCBI Taxonomy" id="1149755"/>
    <lineage>
        <taxon>Eukaryota</taxon>
        <taxon>Fungi</taxon>
        <taxon>Dikarya</taxon>
        <taxon>Ascomycota</taxon>
        <taxon>Pezizomycotina</taxon>
        <taxon>Leotiomycetes</taxon>
        <taxon>Helotiales</taxon>
        <taxon>Hyaloscyphaceae</taxon>
        <taxon>Hyaloscypha</taxon>
        <taxon>Hyaloscypha variabilis</taxon>
    </lineage>
</organism>
<dbReference type="Proteomes" id="UP000235786">
    <property type="component" value="Unassembled WGS sequence"/>
</dbReference>
<dbReference type="InterPro" id="IPR021858">
    <property type="entry name" value="Fun_TF"/>
</dbReference>
<reference evidence="2 3" key="1">
    <citation type="submission" date="2016-04" db="EMBL/GenBank/DDBJ databases">
        <title>A degradative enzymes factory behind the ericoid mycorrhizal symbiosis.</title>
        <authorList>
            <consortium name="DOE Joint Genome Institute"/>
            <person name="Martino E."/>
            <person name="Morin E."/>
            <person name="Grelet G."/>
            <person name="Kuo A."/>
            <person name="Kohler A."/>
            <person name="Daghino S."/>
            <person name="Barry K."/>
            <person name="Choi C."/>
            <person name="Cichocki N."/>
            <person name="Clum A."/>
            <person name="Copeland A."/>
            <person name="Hainaut M."/>
            <person name="Haridas S."/>
            <person name="Labutti K."/>
            <person name="Lindquist E."/>
            <person name="Lipzen A."/>
            <person name="Khouja H.-R."/>
            <person name="Murat C."/>
            <person name="Ohm R."/>
            <person name="Olson A."/>
            <person name="Spatafora J."/>
            <person name="Veneault-Fourrey C."/>
            <person name="Henrissat B."/>
            <person name="Grigoriev I."/>
            <person name="Martin F."/>
            <person name="Perotto S."/>
        </authorList>
    </citation>
    <scope>NUCLEOTIDE SEQUENCE [LARGE SCALE GENOMIC DNA]</scope>
    <source>
        <strain evidence="2 3">F</strain>
    </source>
</reference>
<protein>
    <recommendedName>
        <fullName evidence="4">Tachykinin family protein</fullName>
    </recommendedName>
</protein>
<name>A0A2J6R5Z2_HYAVF</name>
<dbReference type="PANTHER" id="PTHR37540">
    <property type="entry name" value="TRANSCRIPTION FACTOR (ACR-2), PUTATIVE-RELATED-RELATED"/>
    <property type="match status" value="1"/>
</dbReference>
<dbReference type="AlphaFoldDB" id="A0A2J6R5Z2"/>
<dbReference type="STRING" id="1149755.A0A2J6R5Z2"/>
<proteinExistence type="predicted"/>
<feature type="compositionally biased region" description="Polar residues" evidence="1">
    <location>
        <begin position="107"/>
        <end position="116"/>
    </location>
</feature>
<feature type="compositionally biased region" description="Basic residues" evidence="1">
    <location>
        <begin position="1"/>
        <end position="10"/>
    </location>
</feature>
<evidence type="ECO:0000313" key="3">
    <source>
        <dbReference type="Proteomes" id="UP000235786"/>
    </source>
</evidence>
<feature type="region of interest" description="Disordered" evidence="1">
    <location>
        <begin position="1"/>
        <end position="41"/>
    </location>
</feature>
<accession>A0A2J6R5Z2</accession>
<evidence type="ECO:0000256" key="1">
    <source>
        <dbReference type="SAM" id="MobiDB-lite"/>
    </source>
</evidence>
<evidence type="ECO:0008006" key="4">
    <source>
        <dbReference type="Google" id="ProtNLM"/>
    </source>
</evidence>
<dbReference type="OrthoDB" id="4158087at2759"/>
<sequence>MRSTIPRRPKLLGEAGSDELQHACSEEEQDHAEPDDESARLKFQFIGETGLSRPTGERLRRIRSQARQRAHSQRRKALSKGSFSVRRPHTKSVANSGSSVHPVPRNPKTSTHYSPASTGIDPFNALRIDGHGDSQFLIHQYYSIFYPTDSVYSPIRPAFRKEEALEAALADPAHLHASLAHVAMTLGSIGIIDSRAKIIYHVGKAIAIVNDRIANSNQKAVTIETVCAVTSLTGFELRTGSMTSVKIHLDGVEALVKSVGGLDALLSNPFTYKYTRWVDIVGAIVLGSKPRFYLVHSTPHPDFKSIEPCSLLAARYKARLFNLTHLPDLGEKMMEAYRILRHLIIKKERFASSQEMESTGTEPQSLYSYCTQLMYRLITLIQYESPNLLIKNALIYRLFGNAAVAHILMFTYNMPPRSGTHVLLSSRLRACLEIIDVPSFQIAYPEMMFWIIMIGAMGSVGTADQEWFTQLLARSCCAAGISGTTELSLCLREFLWSDFYLGSIFDQFWEDVALAQAALQLGDEIG</sequence>
<feature type="region of interest" description="Disordered" evidence="1">
    <location>
        <begin position="67"/>
        <end position="116"/>
    </location>
</feature>
<dbReference type="PANTHER" id="PTHR37540:SF5">
    <property type="entry name" value="TRANSCRIPTION FACTOR DOMAIN-CONTAINING PROTEIN"/>
    <property type="match status" value="1"/>
</dbReference>
<feature type="compositionally biased region" description="Acidic residues" evidence="1">
    <location>
        <begin position="26"/>
        <end position="36"/>
    </location>
</feature>
<evidence type="ECO:0000313" key="2">
    <source>
        <dbReference type="EMBL" id="PMD33899.1"/>
    </source>
</evidence>
<dbReference type="EMBL" id="KZ613955">
    <property type="protein sequence ID" value="PMD33899.1"/>
    <property type="molecule type" value="Genomic_DNA"/>
</dbReference>
<gene>
    <name evidence="2" type="ORF">L207DRAFT_517920</name>
</gene>
<feature type="compositionally biased region" description="Basic residues" evidence="1">
    <location>
        <begin position="67"/>
        <end position="78"/>
    </location>
</feature>
<keyword evidence="3" id="KW-1185">Reference proteome</keyword>